<organism evidence="1 2">
    <name type="scientific">Cetraspora pellucida</name>
    <dbReference type="NCBI Taxonomy" id="1433469"/>
    <lineage>
        <taxon>Eukaryota</taxon>
        <taxon>Fungi</taxon>
        <taxon>Fungi incertae sedis</taxon>
        <taxon>Mucoromycota</taxon>
        <taxon>Glomeromycotina</taxon>
        <taxon>Glomeromycetes</taxon>
        <taxon>Diversisporales</taxon>
        <taxon>Gigasporaceae</taxon>
        <taxon>Cetraspora</taxon>
    </lineage>
</organism>
<name>A0ACA9PJ20_9GLOM</name>
<comment type="caution">
    <text evidence="1">The sequence shown here is derived from an EMBL/GenBank/DDBJ whole genome shotgun (WGS) entry which is preliminary data.</text>
</comment>
<reference evidence="1" key="1">
    <citation type="submission" date="2021-06" db="EMBL/GenBank/DDBJ databases">
        <authorList>
            <person name="Kallberg Y."/>
            <person name="Tangrot J."/>
            <person name="Rosling A."/>
        </authorList>
    </citation>
    <scope>NUCLEOTIDE SEQUENCE</scope>
    <source>
        <strain evidence="1">28 12/20/2015</strain>
    </source>
</reference>
<accession>A0ACA9PJ20</accession>
<keyword evidence="2" id="KW-1185">Reference proteome</keyword>
<proteinExistence type="predicted"/>
<protein>
    <submittedName>
        <fullName evidence="1">3381_t:CDS:1</fullName>
    </submittedName>
</protein>
<dbReference type="EMBL" id="CAJVPW010026163">
    <property type="protein sequence ID" value="CAG8711494.1"/>
    <property type="molecule type" value="Genomic_DNA"/>
</dbReference>
<dbReference type="Proteomes" id="UP000789366">
    <property type="component" value="Unassembled WGS sequence"/>
</dbReference>
<sequence>MSTRNAKRRANEKISTNIPKKKGRKSQEVVASSLGDLNDPLSDTVISPSRSTSIKKGHKKKQQETSLPLNDRDNNTQTQDLATILEMESNNQNMSMPNSRDDNQNQDDIISSNRILSSRPISISDSREDSPIRYRSTLALKSRNEIDFLNRTSRTASDSRVNSQFDYVSLNDTLRSRPTSPLRSRNNAMNILRNDNNNATTNSIHHFDTTNKVVPSSFNEMTIYQLCSWLCENPKVLQLANNMHLSMQMQVVEGSQFMSSAFSGLNTMPNQENKTKACRDFLEELKCLFLRVRNPQKSVFEELVLKVFKCELNSAEGIEWLHTAIRHFGDFRNKLVNNVMDLVDDFKEIRSTTGPLQKEEVVAFVDESATAHVLGRWLNATNLVELKAQNSMQHLCKFIQRAFIINYSSRDTEKTKTLDNLTKNVAVPSRN</sequence>
<gene>
    <name evidence="1" type="ORF">SPELUC_LOCUS11847</name>
</gene>
<feature type="non-terminal residue" evidence="1">
    <location>
        <position position="431"/>
    </location>
</feature>
<evidence type="ECO:0000313" key="2">
    <source>
        <dbReference type="Proteomes" id="UP000789366"/>
    </source>
</evidence>
<evidence type="ECO:0000313" key="1">
    <source>
        <dbReference type="EMBL" id="CAG8711494.1"/>
    </source>
</evidence>